<dbReference type="PANTHER" id="PTHR10606:SF36">
    <property type="entry name" value="PUTATIVE-RELATED"/>
    <property type="match status" value="1"/>
</dbReference>
<dbReference type="GO" id="GO:0005829">
    <property type="term" value="C:cytosol"/>
    <property type="evidence" value="ECO:0007669"/>
    <property type="project" value="TreeGrafter"/>
</dbReference>
<dbReference type="KEGG" id="lbz:LBRM_35_0220"/>
<dbReference type="AlphaFoldDB" id="A0A3P3ZIB4"/>
<dbReference type="InterPro" id="IPR013078">
    <property type="entry name" value="His_Pase_superF_clade-1"/>
</dbReference>
<organism evidence="1 2">
    <name type="scientific">Leishmania braziliensis MHOM/BR/75/M2904</name>
    <dbReference type="NCBI Taxonomy" id="420245"/>
    <lineage>
        <taxon>Eukaryota</taxon>
        <taxon>Discoba</taxon>
        <taxon>Euglenozoa</taxon>
        <taxon>Kinetoplastea</taxon>
        <taxon>Metakinetoplastina</taxon>
        <taxon>Trypanosomatida</taxon>
        <taxon>Trypanosomatidae</taxon>
        <taxon>Leishmaniinae</taxon>
        <taxon>Leishmania</taxon>
        <taxon>Leishmania braziliensis species complex</taxon>
    </lineage>
</organism>
<proteinExistence type="predicted"/>
<dbReference type="PANTHER" id="PTHR10606">
    <property type="entry name" value="6-PHOSPHOFRUCTO-2-KINASE/FRUCTOSE-2,6-BISPHOSPHATASE"/>
    <property type="match status" value="1"/>
</dbReference>
<dbReference type="PRINTS" id="PR00991">
    <property type="entry name" value="6PFRUCTKNASE"/>
</dbReference>
<dbReference type="InterPro" id="IPR003094">
    <property type="entry name" value="6Pfruct_kin"/>
</dbReference>
<dbReference type="Proteomes" id="UP000319462">
    <property type="component" value="Chromosome 35"/>
</dbReference>
<accession>A0A3P3ZIB4</accession>
<dbReference type="VEuPathDB" id="TriTrypDB:LbrM.35.0220"/>
<dbReference type="InterPro" id="IPR029033">
    <property type="entry name" value="His_PPase_superfam"/>
</dbReference>
<dbReference type="EMBL" id="LS997634">
    <property type="protein sequence ID" value="SYZ69835.1"/>
    <property type="molecule type" value="Genomic_DNA"/>
</dbReference>
<name>A0A3P3ZIB4_LEIBR</name>
<reference evidence="1 2" key="1">
    <citation type="submission" date="2018-09" db="EMBL/GenBank/DDBJ databases">
        <authorList>
            <person name="Peiro R."/>
            <person name="Begona"/>
            <person name="Cbmso G."/>
            <person name="Lopez M."/>
            <person name="Gonzalez S."/>
        </authorList>
    </citation>
    <scope>NUCLEOTIDE SEQUENCE [LARGE SCALE GENOMIC DNA]</scope>
</reference>
<keyword evidence="1" id="KW-0418">Kinase</keyword>
<dbReference type="FunFam" id="3.40.50.1240:FF:000073">
    <property type="entry name" value="Fructose-6-phosphate2-kinase/fructose-2,6-bisph os phatase-likeprotein"/>
    <property type="match status" value="1"/>
</dbReference>
<gene>
    <name evidence="1" type="ORF">LBRM2904_35.0150</name>
</gene>
<dbReference type="RefSeq" id="XP_001568648.1">
    <property type="nucleotide sequence ID" value="XM_001568598.1"/>
</dbReference>
<dbReference type="GO" id="GO:0004331">
    <property type="term" value="F:fructose-2,6-bisphosphate 2-phosphatase activity"/>
    <property type="evidence" value="ECO:0007669"/>
    <property type="project" value="TreeGrafter"/>
</dbReference>
<dbReference type="Gene3D" id="3.40.50.1240">
    <property type="entry name" value="Phosphoglycerate mutase-like"/>
    <property type="match status" value="1"/>
</dbReference>
<evidence type="ECO:0000313" key="2">
    <source>
        <dbReference type="Proteomes" id="UP000319462"/>
    </source>
</evidence>
<keyword evidence="1" id="KW-0808">Transferase</keyword>
<dbReference type="CDD" id="cd07067">
    <property type="entry name" value="HP_PGM_like"/>
    <property type="match status" value="1"/>
</dbReference>
<evidence type="ECO:0000313" key="1">
    <source>
        <dbReference type="EMBL" id="SYZ69835.1"/>
    </source>
</evidence>
<dbReference type="GO" id="GO:0003873">
    <property type="term" value="F:6-phosphofructo-2-kinase activity"/>
    <property type="evidence" value="ECO:0007669"/>
    <property type="project" value="TreeGrafter"/>
</dbReference>
<dbReference type="SUPFAM" id="SSF53254">
    <property type="entry name" value="Phosphoglycerate mutase-like"/>
    <property type="match status" value="1"/>
</dbReference>
<dbReference type="Pfam" id="PF00300">
    <property type="entry name" value="His_Phos_1"/>
    <property type="match status" value="1"/>
</dbReference>
<sequence length="485" mass="55384">MVLVQLRASNVCDVDDTKETNTIDFRHMVGVEYHTPREVVRPPPSLTGTEAHHMAMTSTGLYRFSNATSPVVIFVSSEERCSLSARFFCTRFVHYFRWIGESVQLFVASKNFQDHRPAPYARQRDIWLQENHRCVSAALNYFDSDPKLGFAATPVAVIFTDCDCADARRSLVSALPADRSFLIRYVRFSEEWESHRCNSYRFIDVSLQRQALRASRSSGSIVCSSLTRFLNSMLPTLYQLYSEEPQEGAPGDTLKSFPPIFFTRHGQSEYNIEDRLGGDPDLTETGCVDAEDIARFFELQVKTNVNLFEFRTTVWGEDDDFEVWCSQLRRTQRTAQPTADILSHGVLKPFKSLNEIHAGICEDMTNEEVKLLYPFIQLFRHTDKVGFRYPDGESYVDLVRRLTPLLNDLNNCRKCVVVVAHQAVLRTMLSFFGGRPVEEAVHAPCPQRTIWVCTMNRLGEPRLAEIALSPRQSQDEGPGVSWEGW</sequence>
<dbReference type="SMART" id="SM00855">
    <property type="entry name" value="PGAM"/>
    <property type="match status" value="1"/>
</dbReference>
<protein>
    <submittedName>
        <fullName evidence="1">6-phosphofructo-2-kinase/fructose-2_-6-bisphosphatas</fullName>
    </submittedName>
</protein>
<dbReference type="GO" id="GO:0005524">
    <property type="term" value="F:ATP binding"/>
    <property type="evidence" value="ECO:0007669"/>
    <property type="project" value="InterPro"/>
</dbReference>
<dbReference type="GO" id="GO:0006003">
    <property type="term" value="P:fructose 2,6-bisphosphate metabolic process"/>
    <property type="evidence" value="ECO:0007669"/>
    <property type="project" value="InterPro"/>
</dbReference>